<dbReference type="EMBL" id="JAFIMR010000069">
    <property type="protein sequence ID" value="KAI1850512.1"/>
    <property type="molecule type" value="Genomic_DNA"/>
</dbReference>
<dbReference type="AlphaFoldDB" id="A0A9Q0AHR1"/>
<feature type="domain" description="Thioredoxin" evidence="3">
    <location>
        <begin position="1"/>
        <end position="112"/>
    </location>
</feature>
<evidence type="ECO:0000313" key="5">
    <source>
        <dbReference type="Proteomes" id="UP000829685"/>
    </source>
</evidence>
<reference evidence="4" key="1">
    <citation type="submission" date="2021-03" db="EMBL/GenBank/DDBJ databases">
        <title>Revisited historic fungal species revealed as producer of novel bioactive compounds through whole genome sequencing and comparative genomics.</title>
        <authorList>
            <person name="Vignolle G.A."/>
            <person name="Hochenegger N."/>
            <person name="Mach R.L."/>
            <person name="Mach-Aigner A.R."/>
            <person name="Javad Rahimi M."/>
            <person name="Salim K.A."/>
            <person name="Chan C.M."/>
            <person name="Lim L.B.L."/>
            <person name="Cai F."/>
            <person name="Druzhinina I.S."/>
            <person name="U'Ren J.M."/>
            <person name="Derntl C."/>
        </authorList>
    </citation>
    <scope>NUCLEOTIDE SEQUENCE</scope>
    <source>
        <strain evidence="4">TUCIM 5799</strain>
    </source>
</reference>
<dbReference type="Proteomes" id="UP000829685">
    <property type="component" value="Unassembled WGS sequence"/>
</dbReference>
<dbReference type="PANTHER" id="PTHR46115">
    <property type="entry name" value="THIOREDOXIN-LIKE PROTEIN 1"/>
    <property type="match status" value="1"/>
</dbReference>
<gene>
    <name evidence="4" type="ORF">JX265_013404</name>
</gene>
<evidence type="ECO:0000259" key="3">
    <source>
        <dbReference type="PROSITE" id="PS51352"/>
    </source>
</evidence>
<evidence type="ECO:0000256" key="2">
    <source>
        <dbReference type="ARBA" id="ARBA00023157"/>
    </source>
</evidence>
<dbReference type="InterPro" id="IPR013766">
    <property type="entry name" value="Thioredoxin_domain"/>
</dbReference>
<dbReference type="InterPro" id="IPR017937">
    <property type="entry name" value="Thioredoxin_CS"/>
</dbReference>
<proteinExistence type="inferred from homology"/>
<dbReference type="Pfam" id="PF00085">
    <property type="entry name" value="Thioredoxin"/>
    <property type="match status" value="1"/>
</dbReference>
<dbReference type="InterPro" id="IPR036249">
    <property type="entry name" value="Thioredoxin-like_sf"/>
</dbReference>
<dbReference type="SUPFAM" id="SSF52833">
    <property type="entry name" value="Thioredoxin-like"/>
    <property type="match status" value="1"/>
</dbReference>
<dbReference type="PRINTS" id="PR00421">
    <property type="entry name" value="THIOREDOXIN"/>
</dbReference>
<evidence type="ECO:0000313" key="4">
    <source>
        <dbReference type="EMBL" id="KAI1850512.1"/>
    </source>
</evidence>
<name>A0A9Q0AHR1_9PEZI</name>
<keyword evidence="2" id="KW-1015">Disulfide bond</keyword>
<protein>
    <recommendedName>
        <fullName evidence="3">Thioredoxin domain-containing protein</fullName>
    </recommendedName>
</protein>
<dbReference type="OrthoDB" id="10263751at2759"/>
<accession>A0A9Q0AHR1</accession>
<comment type="caution">
    <text evidence="4">The sequence shown here is derived from an EMBL/GenBank/DDBJ whole genome shotgun (WGS) entry which is preliminary data.</text>
</comment>
<dbReference type="PROSITE" id="PS51352">
    <property type="entry name" value="THIOREDOXIN_2"/>
    <property type="match status" value="1"/>
</dbReference>
<dbReference type="PROSITE" id="PS00194">
    <property type="entry name" value="THIOREDOXIN_1"/>
    <property type="match status" value="1"/>
</dbReference>
<dbReference type="Gene3D" id="3.40.30.10">
    <property type="entry name" value="Glutaredoxin"/>
    <property type="match status" value="1"/>
</dbReference>
<keyword evidence="5" id="KW-1185">Reference proteome</keyword>
<comment type="similarity">
    <text evidence="1">Belongs to the thioredoxin family.</text>
</comment>
<sequence length="133" mass="14698">MAQQSQVKDIASASEFNQLLKDNKYVVTDFYATWCGPCKAMAPLYEQHAAKNAAVGKVAFAKVDVDAVPDVAARYRVTNIPTFLFIKDGEEYDEIRQANPPKLKAAVDEIAVEVAKLNDGDSDITKAIQDEDW</sequence>
<dbReference type="CDD" id="cd02947">
    <property type="entry name" value="TRX_family"/>
    <property type="match status" value="1"/>
</dbReference>
<organism evidence="4 5">
    <name type="scientific">Neoarthrinium moseri</name>
    <dbReference type="NCBI Taxonomy" id="1658444"/>
    <lineage>
        <taxon>Eukaryota</taxon>
        <taxon>Fungi</taxon>
        <taxon>Dikarya</taxon>
        <taxon>Ascomycota</taxon>
        <taxon>Pezizomycotina</taxon>
        <taxon>Sordariomycetes</taxon>
        <taxon>Xylariomycetidae</taxon>
        <taxon>Amphisphaeriales</taxon>
        <taxon>Apiosporaceae</taxon>
        <taxon>Neoarthrinium</taxon>
    </lineage>
</organism>
<evidence type="ECO:0000256" key="1">
    <source>
        <dbReference type="ARBA" id="ARBA00008987"/>
    </source>
</evidence>